<dbReference type="Pfam" id="PF00646">
    <property type="entry name" value="F-box"/>
    <property type="match status" value="1"/>
</dbReference>
<proteinExistence type="predicted"/>
<organism evidence="2 3">
    <name type="scientific">Cinnamomum micranthum f. kanehirae</name>
    <dbReference type="NCBI Taxonomy" id="337451"/>
    <lineage>
        <taxon>Eukaryota</taxon>
        <taxon>Viridiplantae</taxon>
        <taxon>Streptophyta</taxon>
        <taxon>Embryophyta</taxon>
        <taxon>Tracheophyta</taxon>
        <taxon>Spermatophyta</taxon>
        <taxon>Magnoliopsida</taxon>
        <taxon>Magnoliidae</taxon>
        <taxon>Laurales</taxon>
        <taxon>Lauraceae</taxon>
        <taxon>Cinnamomum</taxon>
    </lineage>
</organism>
<dbReference type="Pfam" id="PF14299">
    <property type="entry name" value="PP2"/>
    <property type="match status" value="1"/>
</dbReference>
<dbReference type="OrthoDB" id="1927826at2759"/>
<dbReference type="Gene3D" id="1.20.1280.50">
    <property type="match status" value="1"/>
</dbReference>
<dbReference type="PANTHER" id="PTHR32278:SF111">
    <property type="entry name" value="F-BOX PROTEIN PP2-B12-RELATED"/>
    <property type="match status" value="1"/>
</dbReference>
<evidence type="ECO:0000259" key="1">
    <source>
        <dbReference type="Pfam" id="PF00646"/>
    </source>
</evidence>
<dbReference type="SUPFAM" id="SSF81383">
    <property type="entry name" value="F-box domain"/>
    <property type="match status" value="1"/>
</dbReference>
<gene>
    <name evidence="2" type="ORF">CKAN_02599900</name>
</gene>
<dbReference type="EMBL" id="QPKB01000012">
    <property type="protein sequence ID" value="RWR96603.1"/>
    <property type="molecule type" value="Genomic_DNA"/>
</dbReference>
<dbReference type="InterPro" id="IPR036047">
    <property type="entry name" value="F-box-like_dom_sf"/>
</dbReference>
<reference evidence="2 3" key="1">
    <citation type="journal article" date="2019" name="Nat. Plants">
        <title>Stout camphor tree genome fills gaps in understanding of flowering plant genome evolution.</title>
        <authorList>
            <person name="Chaw S.M."/>
            <person name="Liu Y.C."/>
            <person name="Wu Y.W."/>
            <person name="Wang H.Y."/>
            <person name="Lin C.I."/>
            <person name="Wu C.S."/>
            <person name="Ke H.M."/>
            <person name="Chang L.Y."/>
            <person name="Hsu C.Y."/>
            <person name="Yang H.T."/>
            <person name="Sudianto E."/>
            <person name="Hsu M.H."/>
            <person name="Wu K.P."/>
            <person name="Wang L.N."/>
            <person name="Leebens-Mack J.H."/>
            <person name="Tsai I.J."/>
        </authorList>
    </citation>
    <scope>NUCLEOTIDE SEQUENCE [LARGE SCALE GENOMIC DNA]</scope>
    <source>
        <strain evidence="3">cv. Chaw 1501</strain>
        <tissue evidence="2">Young leaves</tissue>
    </source>
</reference>
<keyword evidence="3" id="KW-1185">Reference proteome</keyword>
<sequence>MKGQDLFSNLPEGCISHILSLTSPPDVCRSSAVSSIFLSASESDIIWERFLPSGLPDILNRSVSPIHFSSKKDLFFRLLDPILIDEGKMSFSIERKTGSKCYMLSPRELWIAWGGTPRYWKWISLPQSRFSEVAELLNVCWLEISGKIDAHILSPKTTYKAYLVFKIGERAYRLGYPHAVASVKLGGHESNNIVFLQQKLSSGADGQVPQERSDGWMEIEMGSFFNDEGEEGDVEMNFKHVMGGLWKRGLIVEGIEIRPVCN</sequence>
<dbReference type="Proteomes" id="UP000283530">
    <property type="component" value="Unassembled WGS sequence"/>
</dbReference>
<evidence type="ECO:0000313" key="3">
    <source>
        <dbReference type="Proteomes" id="UP000283530"/>
    </source>
</evidence>
<accession>A0A3S3NQC7</accession>
<dbReference type="AlphaFoldDB" id="A0A3S3NQC7"/>
<comment type="caution">
    <text evidence="2">The sequence shown here is derived from an EMBL/GenBank/DDBJ whole genome shotgun (WGS) entry which is preliminary data.</text>
</comment>
<dbReference type="InterPro" id="IPR025886">
    <property type="entry name" value="PP2-like"/>
</dbReference>
<dbReference type="InterPro" id="IPR001810">
    <property type="entry name" value="F-box_dom"/>
</dbReference>
<dbReference type="PANTHER" id="PTHR32278">
    <property type="entry name" value="F-BOX DOMAIN-CONTAINING PROTEIN"/>
    <property type="match status" value="1"/>
</dbReference>
<evidence type="ECO:0000313" key="2">
    <source>
        <dbReference type="EMBL" id="RWR96603.1"/>
    </source>
</evidence>
<dbReference type="STRING" id="337451.A0A3S3NQC7"/>
<feature type="domain" description="F-box" evidence="1">
    <location>
        <begin position="7"/>
        <end position="48"/>
    </location>
</feature>
<dbReference type="CDD" id="cd22162">
    <property type="entry name" value="F-box_AtSKIP3-like"/>
    <property type="match status" value="1"/>
</dbReference>
<protein>
    <submittedName>
        <fullName evidence="2">F-box-like protein</fullName>
    </submittedName>
</protein>
<name>A0A3S3NQC7_9MAGN</name>